<dbReference type="KEGG" id="tcu:Tcur_3751"/>
<dbReference type="eggNOG" id="ENOG5032YXE">
    <property type="taxonomic scope" value="Bacteria"/>
</dbReference>
<dbReference type="AlphaFoldDB" id="D1ACM5"/>
<dbReference type="HOGENOM" id="CLU_068458_0_0_11"/>
<feature type="transmembrane region" description="Helical" evidence="1">
    <location>
        <begin position="194"/>
        <end position="210"/>
    </location>
</feature>
<organism evidence="2 3">
    <name type="scientific">Thermomonospora curvata (strain ATCC 19995 / DSM 43183 / JCM 3096 / KCTC 9072 / NBRC 15933 / NCIMB 10081 / Henssen B9)</name>
    <dbReference type="NCBI Taxonomy" id="471852"/>
    <lineage>
        <taxon>Bacteria</taxon>
        <taxon>Bacillati</taxon>
        <taxon>Actinomycetota</taxon>
        <taxon>Actinomycetes</taxon>
        <taxon>Streptosporangiales</taxon>
        <taxon>Thermomonosporaceae</taxon>
        <taxon>Thermomonospora</taxon>
    </lineage>
</organism>
<sequence length="261" mass="28861">MDMRGNPGGAADRRTAEDTTPLVVLWARLCAVPARCVFLPSRPDRIVDPMIRALQQLRAWTGMAVLVGIALTYQSTDTDAAVNQWLEQLVGNLMLSIMLCPFVVLAFIAAARPPNRRLYLRRAVRPLLAMLTLLATPLIMVPLSLLEKTEYENLWWFLAALSTLLFFLWLLGFAAYGGFLAVTHAFRTADIHELVPPLLTTAVTWAMVPVELTSGGYPGVPAVLQVMLLLGGPLSVTGIAWLEVRRLRRHYGLTFRGALGR</sequence>
<dbReference type="EMBL" id="CP001738">
    <property type="protein sequence ID" value="ACY99284.1"/>
    <property type="molecule type" value="Genomic_DNA"/>
</dbReference>
<feature type="transmembrane region" description="Helical" evidence="1">
    <location>
        <begin position="155"/>
        <end position="182"/>
    </location>
</feature>
<feature type="transmembrane region" description="Helical" evidence="1">
    <location>
        <begin position="57"/>
        <end position="73"/>
    </location>
</feature>
<dbReference type="RefSeq" id="WP_012854068.1">
    <property type="nucleotide sequence ID" value="NC_013510.1"/>
</dbReference>
<feature type="transmembrane region" description="Helical" evidence="1">
    <location>
        <begin position="123"/>
        <end position="143"/>
    </location>
</feature>
<feature type="transmembrane region" description="Helical" evidence="1">
    <location>
        <begin position="222"/>
        <end position="242"/>
    </location>
</feature>
<evidence type="ECO:0000313" key="2">
    <source>
        <dbReference type="EMBL" id="ACY99284.1"/>
    </source>
</evidence>
<evidence type="ECO:0000256" key="1">
    <source>
        <dbReference type="SAM" id="Phobius"/>
    </source>
</evidence>
<dbReference type="Proteomes" id="UP000001918">
    <property type="component" value="Chromosome"/>
</dbReference>
<feature type="transmembrane region" description="Helical" evidence="1">
    <location>
        <begin position="93"/>
        <end position="111"/>
    </location>
</feature>
<reference evidence="2 3" key="1">
    <citation type="journal article" date="2011" name="Stand. Genomic Sci.">
        <title>Complete genome sequence of Thermomonospora curvata type strain (B9).</title>
        <authorList>
            <person name="Chertkov O."/>
            <person name="Sikorski J."/>
            <person name="Nolan M."/>
            <person name="Lapidus A."/>
            <person name="Lucas S."/>
            <person name="Del Rio T.G."/>
            <person name="Tice H."/>
            <person name="Cheng J.F."/>
            <person name="Goodwin L."/>
            <person name="Pitluck S."/>
            <person name="Liolios K."/>
            <person name="Ivanova N."/>
            <person name="Mavromatis K."/>
            <person name="Mikhailova N."/>
            <person name="Ovchinnikova G."/>
            <person name="Pati A."/>
            <person name="Chen A."/>
            <person name="Palaniappan K."/>
            <person name="Djao O.D."/>
            <person name="Land M."/>
            <person name="Hauser L."/>
            <person name="Chang Y.J."/>
            <person name="Jeffries C.D."/>
            <person name="Brettin T."/>
            <person name="Han C."/>
            <person name="Detter J.C."/>
            <person name="Rohde M."/>
            <person name="Goker M."/>
            <person name="Woyke T."/>
            <person name="Bristow J."/>
            <person name="Eisen J.A."/>
            <person name="Markowitz V."/>
            <person name="Hugenholtz P."/>
            <person name="Klenk H.P."/>
            <person name="Kyrpides N.C."/>
        </authorList>
    </citation>
    <scope>NUCLEOTIDE SEQUENCE [LARGE SCALE GENOMIC DNA]</scope>
    <source>
        <strain evidence="3">ATCC 19995 / DSM 43183 / JCM 3096 / KCTC 9072 / NBRC 15933 / NCIMB 10081 / Henssen B9</strain>
    </source>
</reference>
<gene>
    <name evidence="2" type="ordered locus">Tcur_3751</name>
</gene>
<keyword evidence="1" id="KW-0812">Transmembrane</keyword>
<dbReference type="OrthoDB" id="4217684at2"/>
<proteinExistence type="predicted"/>
<keyword evidence="3" id="KW-1185">Reference proteome</keyword>
<keyword evidence="1" id="KW-0472">Membrane</keyword>
<evidence type="ECO:0000313" key="3">
    <source>
        <dbReference type="Proteomes" id="UP000001918"/>
    </source>
</evidence>
<keyword evidence="1" id="KW-1133">Transmembrane helix</keyword>
<name>D1ACM5_THECD</name>
<protein>
    <submittedName>
        <fullName evidence="2">Uncharacterized protein</fullName>
    </submittedName>
</protein>
<accession>D1ACM5</accession>